<organism evidence="3">
    <name type="scientific">Caenorhabditis remanei</name>
    <name type="common">Caenorhabditis vulgaris</name>
    <dbReference type="NCBI Taxonomy" id="31234"/>
    <lineage>
        <taxon>Eukaryota</taxon>
        <taxon>Metazoa</taxon>
        <taxon>Ecdysozoa</taxon>
        <taxon>Nematoda</taxon>
        <taxon>Chromadorea</taxon>
        <taxon>Rhabditida</taxon>
        <taxon>Rhabditina</taxon>
        <taxon>Rhabditomorpha</taxon>
        <taxon>Rhabditoidea</taxon>
        <taxon>Rhabditidae</taxon>
        <taxon>Peloderinae</taxon>
        <taxon>Caenorhabditis</taxon>
    </lineage>
</organism>
<evidence type="ECO:0000256" key="1">
    <source>
        <dbReference type="SAM" id="MobiDB-lite"/>
    </source>
</evidence>
<reference evidence="2" key="1">
    <citation type="submission" date="2007-07" db="EMBL/GenBank/DDBJ databases">
        <title>PCAP assembly of the Caenorhabditis remanei genome.</title>
        <authorList>
            <consortium name="The Caenorhabditis remanei Sequencing Consortium"/>
            <person name="Wilson R.K."/>
        </authorList>
    </citation>
    <scope>NUCLEOTIDE SEQUENCE [LARGE SCALE GENOMIC DNA]</scope>
    <source>
        <strain evidence="2">PB4641</strain>
    </source>
</reference>
<feature type="compositionally biased region" description="Low complexity" evidence="1">
    <location>
        <begin position="21"/>
        <end position="32"/>
    </location>
</feature>
<name>E3MJM7_CAERE</name>
<dbReference type="CTD" id="9802681"/>
<dbReference type="EMBL" id="DS268450">
    <property type="protein sequence ID" value="EFP03686.1"/>
    <property type="molecule type" value="Genomic_DNA"/>
</dbReference>
<proteinExistence type="predicted"/>
<keyword evidence="3" id="KW-1185">Reference proteome</keyword>
<evidence type="ECO:0000313" key="2">
    <source>
        <dbReference type="EMBL" id="EFP03686.1"/>
    </source>
</evidence>
<sequence>MKGLKTIVPINVHKKDDKNKTTQVVPPTVTTPKSTLAPTAHQPVSTIIQTLLQSLPDTAQSVALLRNIKEQYALTFQRIPWSKRSRARTFKHIEEPSSHIDVFPPIPKPHHMVIPIGGLAKCQCSIECTKTLPMPAYHNVTYENRWNFETPMQRVSVLQLYRGNVEL</sequence>
<dbReference type="AlphaFoldDB" id="E3MJM7"/>
<evidence type="ECO:0000313" key="3">
    <source>
        <dbReference type="Proteomes" id="UP000008281"/>
    </source>
</evidence>
<dbReference type="GeneID" id="9802681"/>
<protein>
    <submittedName>
        <fullName evidence="2">Uncharacterized protein</fullName>
    </submittedName>
</protein>
<dbReference type="RefSeq" id="XP_003103715.2">
    <property type="nucleotide sequence ID" value="XM_003103667.2"/>
</dbReference>
<dbReference type="KEGG" id="crq:GCK72_025405"/>
<dbReference type="Proteomes" id="UP000008281">
    <property type="component" value="Unassembled WGS sequence"/>
</dbReference>
<dbReference type="HOGENOM" id="CLU_1596074_0_0_1"/>
<gene>
    <name evidence="2" type="ORF">CRE_19164</name>
</gene>
<accession>E3MJM7</accession>
<feature type="region of interest" description="Disordered" evidence="1">
    <location>
        <begin position="18"/>
        <end position="37"/>
    </location>
</feature>